<dbReference type="SUPFAM" id="SSF117991">
    <property type="entry name" value="YbeD/HP0495-like"/>
    <property type="match status" value="1"/>
</dbReference>
<dbReference type="Pfam" id="PF04359">
    <property type="entry name" value="DUF493"/>
    <property type="match status" value="1"/>
</dbReference>
<dbReference type="EMBL" id="HBEB01018992">
    <property type="protein sequence ID" value="CAD8277950.1"/>
    <property type="molecule type" value="Transcribed_RNA"/>
</dbReference>
<accession>A0A7R9UZ01</accession>
<dbReference type="InterPro" id="IPR007454">
    <property type="entry name" value="UPF0250_YbeD-like"/>
</dbReference>
<proteinExistence type="predicted"/>
<reference evidence="3" key="2">
    <citation type="submission" date="2021-05" db="EMBL/GenBank/DDBJ databases">
        <title>The genome of the haptophyte Pavlova lutheri (Diacronema luteri, Pavlovales) - a model for lipid biosynthesis in eukaryotic algae.</title>
        <authorList>
            <person name="Hulatt C.J."/>
            <person name="Posewitz M.C."/>
        </authorList>
    </citation>
    <scope>NUCLEOTIDE SEQUENCE</scope>
    <source>
        <strain evidence="3">NIVA-4/92</strain>
    </source>
</reference>
<organism evidence="2">
    <name type="scientific">Diacronema lutheri</name>
    <name type="common">Unicellular marine alga</name>
    <name type="synonym">Monochrysis lutheri</name>
    <dbReference type="NCBI Taxonomy" id="2081491"/>
    <lineage>
        <taxon>Eukaryota</taxon>
        <taxon>Haptista</taxon>
        <taxon>Haptophyta</taxon>
        <taxon>Pavlovophyceae</taxon>
        <taxon>Pavlovales</taxon>
        <taxon>Pavlovaceae</taxon>
        <taxon>Diacronema</taxon>
    </lineage>
</organism>
<feature type="signal peptide" evidence="1">
    <location>
        <begin position="1"/>
        <end position="20"/>
    </location>
</feature>
<sequence>MRLVVFAALALRSLAHGTHAFSVPRPAACRRLSTARSTLVRGSAAQPDGAPGEDEAAFGLDADGELPAYRCSEAKITQTLGEASGAKLSERFMYAQRALSGEFSPPDDAADTETGTGLIGGLVNFPAELEFTVVAECAAEQDLLADLAAIARRSSGLMPTCTTAKPRGARFTSVRMRILVGSPDTARDLHAAFLAHPAVRFTF</sequence>
<evidence type="ECO:0000313" key="4">
    <source>
        <dbReference type="Proteomes" id="UP000751190"/>
    </source>
</evidence>
<reference evidence="2" key="1">
    <citation type="submission" date="2021-01" db="EMBL/GenBank/DDBJ databases">
        <authorList>
            <person name="Corre E."/>
            <person name="Pelletier E."/>
            <person name="Niang G."/>
            <person name="Scheremetjew M."/>
            <person name="Finn R."/>
            <person name="Kale V."/>
            <person name="Holt S."/>
            <person name="Cochrane G."/>
            <person name="Meng A."/>
            <person name="Brown T."/>
            <person name="Cohen L."/>
        </authorList>
    </citation>
    <scope>NUCLEOTIDE SEQUENCE</scope>
    <source>
        <strain evidence="2">RCC1537</strain>
    </source>
</reference>
<protein>
    <submittedName>
        <fullName evidence="2">Uncharacterized protein</fullName>
    </submittedName>
</protein>
<dbReference type="EMBL" id="JAGTXO010000035">
    <property type="protein sequence ID" value="KAG8460055.1"/>
    <property type="molecule type" value="Genomic_DNA"/>
</dbReference>
<evidence type="ECO:0000313" key="2">
    <source>
        <dbReference type="EMBL" id="CAD8277950.1"/>
    </source>
</evidence>
<evidence type="ECO:0000313" key="3">
    <source>
        <dbReference type="EMBL" id="KAG8460055.1"/>
    </source>
</evidence>
<evidence type="ECO:0000256" key="1">
    <source>
        <dbReference type="SAM" id="SignalP"/>
    </source>
</evidence>
<gene>
    <name evidence="3" type="ORF">KFE25_014200</name>
    <name evidence="2" type="ORF">PLUT1463_LOCUS12267</name>
</gene>
<keyword evidence="4" id="KW-1185">Reference proteome</keyword>
<dbReference type="InterPro" id="IPR027471">
    <property type="entry name" value="YbeD-like_sf"/>
</dbReference>
<name>A0A7R9UZ01_DIALT</name>
<dbReference type="AlphaFoldDB" id="A0A7R9UZ01"/>
<dbReference type="Gene3D" id="3.30.70.260">
    <property type="match status" value="1"/>
</dbReference>
<keyword evidence="1" id="KW-0732">Signal</keyword>
<feature type="chain" id="PRO_5036212015" evidence="1">
    <location>
        <begin position="21"/>
        <end position="203"/>
    </location>
</feature>
<dbReference type="Proteomes" id="UP000751190">
    <property type="component" value="Unassembled WGS sequence"/>
</dbReference>